<proteinExistence type="predicted"/>
<keyword evidence="1" id="KW-0812">Transmembrane</keyword>
<evidence type="ECO:0000256" key="1">
    <source>
        <dbReference type="SAM" id="Phobius"/>
    </source>
</evidence>
<dbReference type="EMBL" id="SNRW01020692">
    <property type="protein sequence ID" value="KAA6365217.1"/>
    <property type="molecule type" value="Genomic_DNA"/>
</dbReference>
<sequence length="175" mass="20167">MVIVGWKQINNESYWIAAVKDDQEYKYTGAIVPMDIVKKCHGGYFPYFWEYFQDQYQLFPLLWACGITTDIYTAIVMNVANVVIVVNVANAVHVAVIFLMINVVDAVSVYVVNNVNAQVANQIIRAVLLTVIHLIHVVNVNVTVLRFIHKSFQQMEQLEICQQLENQIQEREKVY</sequence>
<organism evidence="2 3">
    <name type="scientific">Streblomastix strix</name>
    <dbReference type="NCBI Taxonomy" id="222440"/>
    <lineage>
        <taxon>Eukaryota</taxon>
        <taxon>Metamonada</taxon>
        <taxon>Preaxostyla</taxon>
        <taxon>Oxymonadida</taxon>
        <taxon>Streblomastigidae</taxon>
        <taxon>Streblomastix</taxon>
    </lineage>
</organism>
<reference evidence="2 3" key="1">
    <citation type="submission" date="2019-03" db="EMBL/GenBank/DDBJ databases">
        <title>Single cell metagenomics reveals metabolic interactions within the superorganism composed of flagellate Streblomastix strix and complex community of Bacteroidetes bacteria on its surface.</title>
        <authorList>
            <person name="Treitli S.C."/>
            <person name="Kolisko M."/>
            <person name="Husnik F."/>
            <person name="Keeling P."/>
            <person name="Hampl V."/>
        </authorList>
    </citation>
    <scope>NUCLEOTIDE SEQUENCE [LARGE SCALE GENOMIC DNA]</scope>
    <source>
        <strain evidence="2">ST1C</strain>
    </source>
</reference>
<keyword evidence="1" id="KW-1133">Transmembrane helix</keyword>
<comment type="caution">
    <text evidence="2">The sequence shown here is derived from an EMBL/GenBank/DDBJ whole genome shotgun (WGS) entry which is preliminary data.</text>
</comment>
<dbReference type="Proteomes" id="UP000324800">
    <property type="component" value="Unassembled WGS sequence"/>
</dbReference>
<name>A0A5J4U3P5_9EUKA</name>
<feature type="transmembrane region" description="Helical" evidence="1">
    <location>
        <begin position="123"/>
        <end position="148"/>
    </location>
</feature>
<evidence type="ECO:0000313" key="3">
    <source>
        <dbReference type="Proteomes" id="UP000324800"/>
    </source>
</evidence>
<accession>A0A5J4U3P5</accession>
<keyword evidence="1" id="KW-0472">Membrane</keyword>
<protein>
    <submittedName>
        <fullName evidence="2">Uncharacterized protein</fullName>
    </submittedName>
</protein>
<gene>
    <name evidence="2" type="ORF">EZS28_039257</name>
</gene>
<evidence type="ECO:0000313" key="2">
    <source>
        <dbReference type="EMBL" id="KAA6365217.1"/>
    </source>
</evidence>
<dbReference type="AlphaFoldDB" id="A0A5J4U3P5"/>